<dbReference type="InterPro" id="IPR002068">
    <property type="entry name" value="A-crystallin/Hsp20_dom"/>
</dbReference>
<accession>A0A3Q3WC86</accession>
<dbReference type="STRING" id="94237.ENSMMOP00000012118"/>
<dbReference type="Ensembl" id="ENSMMOT00000012322.1">
    <property type="protein sequence ID" value="ENSMMOP00000012118.1"/>
    <property type="gene ID" value="ENSMMOG00000009309.1"/>
</dbReference>
<dbReference type="AlphaFoldDB" id="A0A3Q3WC86"/>
<dbReference type="PANTHER" id="PTHR45640">
    <property type="entry name" value="HEAT SHOCK PROTEIN HSP-12.2-RELATED"/>
    <property type="match status" value="1"/>
</dbReference>
<proteinExistence type="inferred from homology"/>
<evidence type="ECO:0000313" key="4">
    <source>
        <dbReference type="Ensembl" id="ENSMMOP00000012118.1"/>
    </source>
</evidence>
<dbReference type="GO" id="GO:0005737">
    <property type="term" value="C:cytoplasm"/>
    <property type="evidence" value="ECO:0007669"/>
    <property type="project" value="TreeGrafter"/>
</dbReference>
<dbReference type="GO" id="GO:0043066">
    <property type="term" value="P:negative regulation of apoptotic process"/>
    <property type="evidence" value="ECO:0007669"/>
    <property type="project" value="TreeGrafter"/>
</dbReference>
<dbReference type="GO" id="GO:0051082">
    <property type="term" value="F:unfolded protein binding"/>
    <property type="evidence" value="ECO:0007669"/>
    <property type="project" value="TreeGrafter"/>
</dbReference>
<sequence length="95" mass="10817">VRTGQDGWKIKLDVNHFLREEITVHWKCHKLWQDEHGLISRCFTWKYRLPRGVDLRHISSSLSSDGVLSIEAPAPGTSIIIPVQIRQAQGDTTAD</sequence>
<dbReference type="GO" id="GO:0042026">
    <property type="term" value="P:protein refolding"/>
    <property type="evidence" value="ECO:0007669"/>
    <property type="project" value="TreeGrafter"/>
</dbReference>
<dbReference type="GO" id="GO:0009408">
    <property type="term" value="P:response to heat"/>
    <property type="evidence" value="ECO:0007669"/>
    <property type="project" value="TreeGrafter"/>
</dbReference>
<keyword evidence="5" id="KW-1185">Reference proteome</keyword>
<dbReference type="InterPro" id="IPR001436">
    <property type="entry name" value="Alpha-crystallin/sHSP_animal"/>
</dbReference>
<dbReference type="SUPFAM" id="SSF49764">
    <property type="entry name" value="HSP20-like chaperones"/>
    <property type="match status" value="1"/>
</dbReference>
<name>A0A3Q3WC86_MOLML</name>
<dbReference type="Pfam" id="PF00011">
    <property type="entry name" value="HSP20"/>
    <property type="match status" value="1"/>
</dbReference>
<organism evidence="4 5">
    <name type="scientific">Mola mola</name>
    <name type="common">Ocean sunfish</name>
    <name type="synonym">Tetraodon mola</name>
    <dbReference type="NCBI Taxonomy" id="94237"/>
    <lineage>
        <taxon>Eukaryota</taxon>
        <taxon>Metazoa</taxon>
        <taxon>Chordata</taxon>
        <taxon>Craniata</taxon>
        <taxon>Vertebrata</taxon>
        <taxon>Euteleostomi</taxon>
        <taxon>Actinopterygii</taxon>
        <taxon>Neopterygii</taxon>
        <taxon>Teleostei</taxon>
        <taxon>Neoteleostei</taxon>
        <taxon>Acanthomorphata</taxon>
        <taxon>Eupercaria</taxon>
        <taxon>Tetraodontiformes</taxon>
        <taxon>Molidae</taxon>
        <taxon>Mola</taxon>
    </lineage>
</organism>
<evidence type="ECO:0000313" key="5">
    <source>
        <dbReference type="Proteomes" id="UP000261620"/>
    </source>
</evidence>
<feature type="domain" description="SHSP" evidence="3">
    <location>
        <begin position="1"/>
        <end position="91"/>
    </location>
</feature>
<dbReference type="GO" id="GO:0005634">
    <property type="term" value="C:nucleus"/>
    <property type="evidence" value="ECO:0007669"/>
    <property type="project" value="TreeGrafter"/>
</dbReference>
<dbReference type="PROSITE" id="PS01031">
    <property type="entry name" value="SHSP"/>
    <property type="match status" value="1"/>
</dbReference>
<evidence type="ECO:0000259" key="3">
    <source>
        <dbReference type="PROSITE" id="PS01031"/>
    </source>
</evidence>
<dbReference type="InterPro" id="IPR008978">
    <property type="entry name" value="HSP20-like_chaperone"/>
</dbReference>
<dbReference type="Proteomes" id="UP000261620">
    <property type="component" value="Unplaced"/>
</dbReference>
<reference evidence="4" key="2">
    <citation type="submission" date="2025-09" db="UniProtKB">
        <authorList>
            <consortium name="Ensembl"/>
        </authorList>
    </citation>
    <scope>IDENTIFICATION</scope>
</reference>
<reference evidence="4" key="1">
    <citation type="submission" date="2025-08" db="UniProtKB">
        <authorList>
            <consortium name="Ensembl"/>
        </authorList>
    </citation>
    <scope>IDENTIFICATION</scope>
</reference>
<comment type="similarity">
    <text evidence="1 2">Belongs to the small heat shock protein (HSP20) family.</text>
</comment>
<protein>
    <recommendedName>
        <fullName evidence="3">SHSP domain-containing protein</fullName>
    </recommendedName>
</protein>
<dbReference type="Gene3D" id="2.60.40.790">
    <property type="match status" value="1"/>
</dbReference>
<dbReference type="OMA" id="CCQIFLR"/>
<evidence type="ECO:0000256" key="2">
    <source>
        <dbReference type="RuleBase" id="RU003616"/>
    </source>
</evidence>
<dbReference type="PANTHER" id="PTHR45640:SF7">
    <property type="entry name" value="HEAT SHOCK PROTEIN BETA-1"/>
    <property type="match status" value="1"/>
</dbReference>
<evidence type="ECO:0000256" key="1">
    <source>
        <dbReference type="PROSITE-ProRule" id="PRU00285"/>
    </source>
</evidence>